<dbReference type="InterPro" id="IPR034103">
    <property type="entry name" value="Lsm8"/>
</dbReference>
<keyword evidence="9" id="KW-0687">Ribonucleoprotein</keyword>
<dbReference type="Pfam" id="PF01423">
    <property type="entry name" value="LSM"/>
    <property type="match status" value="1"/>
</dbReference>
<dbReference type="Pfam" id="PF02582">
    <property type="entry name" value="DUF155"/>
    <property type="match status" value="1"/>
</dbReference>
<organism evidence="13 14">
    <name type="scientific">Hydnomerulius pinastri MD-312</name>
    <dbReference type="NCBI Taxonomy" id="994086"/>
    <lineage>
        <taxon>Eukaryota</taxon>
        <taxon>Fungi</taxon>
        <taxon>Dikarya</taxon>
        <taxon>Basidiomycota</taxon>
        <taxon>Agaricomycotina</taxon>
        <taxon>Agaricomycetes</taxon>
        <taxon>Agaricomycetidae</taxon>
        <taxon>Boletales</taxon>
        <taxon>Boletales incertae sedis</taxon>
        <taxon>Leucogyrophana</taxon>
    </lineage>
</organism>
<dbReference type="EMBL" id="KN839859">
    <property type="protein sequence ID" value="KIJ61891.1"/>
    <property type="molecule type" value="Genomic_DNA"/>
</dbReference>
<protein>
    <recommendedName>
        <fullName evidence="12">Sm domain-containing protein</fullName>
    </recommendedName>
</protein>
<dbReference type="InterPro" id="IPR003734">
    <property type="entry name" value="DUF155"/>
</dbReference>
<dbReference type="InterPro" id="IPR001163">
    <property type="entry name" value="Sm_dom_euk/arc"/>
</dbReference>
<evidence type="ECO:0000256" key="4">
    <source>
        <dbReference type="ARBA" id="ARBA00022664"/>
    </source>
</evidence>
<feature type="compositionally biased region" description="Basic and acidic residues" evidence="10">
    <location>
        <begin position="234"/>
        <end position="251"/>
    </location>
</feature>
<evidence type="ECO:0000256" key="7">
    <source>
        <dbReference type="ARBA" id="ARBA00023187"/>
    </source>
</evidence>
<evidence type="ECO:0000256" key="10">
    <source>
        <dbReference type="SAM" id="MobiDB-lite"/>
    </source>
</evidence>
<gene>
    <name evidence="13" type="ORF">HYDPIDRAFT_189368</name>
</gene>
<keyword evidence="4" id="KW-0507">mRNA processing</keyword>
<keyword evidence="11" id="KW-0472">Membrane</keyword>
<dbReference type="GO" id="GO:0046540">
    <property type="term" value="C:U4/U6 x U5 tri-snRNP complex"/>
    <property type="evidence" value="ECO:0007669"/>
    <property type="project" value="InterPro"/>
</dbReference>
<dbReference type="InterPro" id="IPR051624">
    <property type="entry name" value="RMD1/Sad1-interacting"/>
</dbReference>
<keyword evidence="14" id="KW-1185">Reference proteome</keyword>
<evidence type="ECO:0000256" key="11">
    <source>
        <dbReference type="SAM" id="Phobius"/>
    </source>
</evidence>
<dbReference type="AlphaFoldDB" id="A0A0C9WC91"/>
<keyword evidence="5" id="KW-0747">Spliceosome</keyword>
<sequence>MSSLQGYVDRRVLLVLQDGRAIVGTLAGFDQKSNVVLSESKERVYSMEEGVEEIPLGLYLVKGDMIVLIGEIDDALDEAVDLSILSCNDNDLWWFHHTIPRRGKQNMLGHASGPGDGEDDILLGYETDAGPVREYKSAAERMSKEQRERAGYKRIASYCVAEGMKMKLLAGFLKREHNVHPRVFDEAMYVMYHLPLLPGYSPSTTLRSSAPPTKAHLTRLSEAEENGYQGTYFAREDEMDGHGRGGEREPDGWGGAEGDGYVTGSPVETRGRREMGEGEETEVEVTEAETAGETEGEGDGETVVGAGGLSLAESAVAFPVEIPIPVPQSSQPPHSNPQTDPDTEPIAEVVFFAYGVAVFYGFAEAQERSIIDDLANAGVLKRMKRDEEWEIEECHFAIDPTIAYPRIYNDFFTFKSPSHLLKLSVAHALAQSTLLATYESTTSLILTSPLTLSIPRSLASSGALSLPRRDALRLLGRLFRLRRDVVLVRGIMDVPELFWNEASLGGLYASVREYMEIEGRVGALNEKLGVASDFLDAIHDHLNNSAMERITWVIIWLIIFVIFVELGEVFARLVVHTPSSSSGAGAVVMGFMPRGGMVRMVGRALSAAKSYKV</sequence>
<comment type="similarity">
    <text evidence="3">Belongs to the RMD1/sif2 family.</text>
</comment>
<dbReference type="GO" id="GO:0000398">
    <property type="term" value="P:mRNA splicing, via spliceosome"/>
    <property type="evidence" value="ECO:0007669"/>
    <property type="project" value="InterPro"/>
</dbReference>
<accession>A0A0C9WC91</accession>
<dbReference type="PANTHER" id="PTHR16255">
    <property type="entry name" value="REQUIRED FOR MEIOTIC NUCLEAR DIVISION PROTEIN 1 HOMOLOG"/>
    <property type="match status" value="1"/>
</dbReference>
<reference evidence="13 14" key="1">
    <citation type="submission" date="2014-04" db="EMBL/GenBank/DDBJ databases">
        <title>Evolutionary Origins and Diversification of the Mycorrhizal Mutualists.</title>
        <authorList>
            <consortium name="DOE Joint Genome Institute"/>
            <consortium name="Mycorrhizal Genomics Consortium"/>
            <person name="Kohler A."/>
            <person name="Kuo A."/>
            <person name="Nagy L.G."/>
            <person name="Floudas D."/>
            <person name="Copeland A."/>
            <person name="Barry K.W."/>
            <person name="Cichocki N."/>
            <person name="Veneault-Fourrey C."/>
            <person name="LaButti K."/>
            <person name="Lindquist E.A."/>
            <person name="Lipzen A."/>
            <person name="Lundell T."/>
            <person name="Morin E."/>
            <person name="Murat C."/>
            <person name="Riley R."/>
            <person name="Ohm R."/>
            <person name="Sun H."/>
            <person name="Tunlid A."/>
            <person name="Henrissat B."/>
            <person name="Grigoriev I.V."/>
            <person name="Hibbett D.S."/>
            <person name="Martin F."/>
        </authorList>
    </citation>
    <scope>NUCLEOTIDE SEQUENCE [LARGE SCALE GENOMIC DNA]</scope>
    <source>
        <strain evidence="13 14">MD-312</strain>
    </source>
</reference>
<keyword evidence="6" id="KW-0694">RNA-binding</keyword>
<evidence type="ECO:0000259" key="12">
    <source>
        <dbReference type="PROSITE" id="PS52002"/>
    </source>
</evidence>
<evidence type="ECO:0000256" key="5">
    <source>
        <dbReference type="ARBA" id="ARBA00022728"/>
    </source>
</evidence>
<comment type="subcellular location">
    <subcellularLocation>
        <location evidence="1">Nucleus</location>
    </subcellularLocation>
</comment>
<dbReference type="PANTHER" id="PTHR16255:SF4">
    <property type="entry name" value="SPORULATION PROTEIN RMD8"/>
    <property type="match status" value="1"/>
</dbReference>
<keyword evidence="11" id="KW-1133">Transmembrane helix</keyword>
<dbReference type="SUPFAM" id="SSF50182">
    <property type="entry name" value="Sm-like ribonucleoproteins"/>
    <property type="match status" value="1"/>
</dbReference>
<feature type="transmembrane region" description="Helical" evidence="11">
    <location>
        <begin position="550"/>
        <end position="571"/>
    </location>
</feature>
<keyword evidence="11" id="KW-0812">Transmembrane</keyword>
<name>A0A0C9WC91_9AGAM</name>
<dbReference type="InterPro" id="IPR047575">
    <property type="entry name" value="Sm"/>
</dbReference>
<dbReference type="PROSITE" id="PS52002">
    <property type="entry name" value="SM"/>
    <property type="match status" value="1"/>
</dbReference>
<dbReference type="GO" id="GO:0005681">
    <property type="term" value="C:spliceosomal complex"/>
    <property type="evidence" value="ECO:0007669"/>
    <property type="project" value="UniProtKB-KW"/>
</dbReference>
<dbReference type="OrthoDB" id="18302at2759"/>
<dbReference type="GO" id="GO:0005739">
    <property type="term" value="C:mitochondrion"/>
    <property type="evidence" value="ECO:0007669"/>
    <property type="project" value="UniProtKB-ARBA"/>
</dbReference>
<dbReference type="GO" id="GO:0005688">
    <property type="term" value="C:U6 snRNP"/>
    <property type="evidence" value="ECO:0007669"/>
    <property type="project" value="InterPro"/>
</dbReference>
<keyword evidence="8" id="KW-0539">Nucleus</keyword>
<evidence type="ECO:0000256" key="2">
    <source>
        <dbReference type="ARBA" id="ARBA00006850"/>
    </source>
</evidence>
<dbReference type="Gene3D" id="2.30.30.100">
    <property type="match status" value="1"/>
</dbReference>
<dbReference type="CDD" id="cd01727">
    <property type="entry name" value="LSm8"/>
    <property type="match status" value="1"/>
</dbReference>
<evidence type="ECO:0000256" key="3">
    <source>
        <dbReference type="ARBA" id="ARBA00008306"/>
    </source>
</evidence>
<dbReference type="FunFam" id="2.30.30.100:FF:000027">
    <property type="entry name" value="U6 snRNA-associated Sm-like protein LSm8"/>
    <property type="match status" value="1"/>
</dbReference>
<dbReference type="Proteomes" id="UP000053820">
    <property type="component" value="Unassembled WGS sequence"/>
</dbReference>
<evidence type="ECO:0000313" key="13">
    <source>
        <dbReference type="EMBL" id="KIJ61891.1"/>
    </source>
</evidence>
<evidence type="ECO:0000256" key="9">
    <source>
        <dbReference type="ARBA" id="ARBA00023274"/>
    </source>
</evidence>
<comment type="similarity">
    <text evidence="2">Belongs to the snRNP Sm proteins family.</text>
</comment>
<feature type="domain" description="Sm" evidence="12">
    <location>
        <begin position="1"/>
        <end position="75"/>
    </location>
</feature>
<evidence type="ECO:0000256" key="6">
    <source>
        <dbReference type="ARBA" id="ARBA00022884"/>
    </source>
</evidence>
<feature type="compositionally biased region" description="Acidic residues" evidence="10">
    <location>
        <begin position="277"/>
        <end position="300"/>
    </location>
</feature>
<dbReference type="GO" id="GO:0003723">
    <property type="term" value="F:RNA binding"/>
    <property type="evidence" value="ECO:0007669"/>
    <property type="project" value="UniProtKB-KW"/>
</dbReference>
<proteinExistence type="inferred from homology"/>
<dbReference type="HOGENOM" id="CLU_011220_3_1_1"/>
<keyword evidence="7" id="KW-0508">mRNA splicing</keyword>
<dbReference type="SMART" id="SM00651">
    <property type="entry name" value="Sm"/>
    <property type="match status" value="1"/>
</dbReference>
<dbReference type="InterPro" id="IPR010920">
    <property type="entry name" value="LSM_dom_sf"/>
</dbReference>
<evidence type="ECO:0000256" key="8">
    <source>
        <dbReference type="ARBA" id="ARBA00023242"/>
    </source>
</evidence>
<feature type="region of interest" description="Disordered" evidence="10">
    <location>
        <begin position="234"/>
        <end position="305"/>
    </location>
</feature>
<evidence type="ECO:0000313" key="14">
    <source>
        <dbReference type="Proteomes" id="UP000053820"/>
    </source>
</evidence>
<evidence type="ECO:0000256" key="1">
    <source>
        <dbReference type="ARBA" id="ARBA00004123"/>
    </source>
</evidence>